<organism evidence="1 2">
    <name type="scientific">Sodalis glossinidius (strain morsitans)</name>
    <dbReference type="NCBI Taxonomy" id="343509"/>
    <lineage>
        <taxon>Bacteria</taxon>
        <taxon>Pseudomonadati</taxon>
        <taxon>Pseudomonadota</taxon>
        <taxon>Gammaproteobacteria</taxon>
        <taxon>Enterobacterales</taxon>
        <taxon>Bruguierivoracaceae</taxon>
        <taxon>Sodalis</taxon>
    </lineage>
</organism>
<gene>
    <name evidence="1" type="ORF">SGGMMB4_04493</name>
</gene>
<dbReference type="OrthoDB" id="6503743at2"/>
<name>A0A193QLQ4_SODGM</name>
<evidence type="ECO:0000313" key="2">
    <source>
        <dbReference type="Proteomes" id="UP000245838"/>
    </source>
</evidence>
<dbReference type="Proteomes" id="UP000245838">
    <property type="component" value="Chromosome sggmmb4_Chromosome"/>
</dbReference>
<evidence type="ECO:0000313" key="1">
    <source>
        <dbReference type="EMBL" id="CRL46144.1"/>
    </source>
</evidence>
<dbReference type="BioCyc" id="SGLO343509:SGP1_RS17355-MONOMER"/>
<dbReference type="EMBL" id="LN854557">
    <property type="protein sequence ID" value="CRL46144.1"/>
    <property type="molecule type" value="Genomic_DNA"/>
</dbReference>
<dbReference type="RefSeq" id="WP_041867152.1">
    <property type="nucleotide sequence ID" value="NC_007712.1"/>
</dbReference>
<proteinExistence type="predicted"/>
<sequence length="95" mass="10392">MCARKIWIDIDLWGIDYGWTLLPCLLIDELQGRLSWAQSVAGDRLETITTRIDWEWIHNGPLLGSINEGNLYGLARIAGGDVPDALSSGLGDAPA</sequence>
<accession>A0A193QLQ4</accession>
<protein>
    <submittedName>
        <fullName evidence="1">Uncharacterized protein</fullName>
    </submittedName>
</protein>
<dbReference type="AlphaFoldDB" id="A0A193QLQ4"/>
<reference evidence="1 2" key="1">
    <citation type="submission" date="2015-05" db="EMBL/GenBank/DDBJ databases">
        <authorList>
            <person name="Goodhead I."/>
        </authorList>
    </citation>
    <scope>NUCLEOTIDE SEQUENCE [LARGE SCALE GENOMIC DNA]</scope>
    <source>
        <strain evidence="2">morsitans</strain>
    </source>
</reference>